<evidence type="ECO:0000259" key="7">
    <source>
        <dbReference type="PROSITE" id="PS51471"/>
    </source>
</evidence>
<evidence type="ECO:0000256" key="2">
    <source>
        <dbReference type="ARBA" id="ARBA00022723"/>
    </source>
</evidence>
<dbReference type="GO" id="GO:0071456">
    <property type="term" value="P:cellular response to hypoxia"/>
    <property type="evidence" value="ECO:0007669"/>
    <property type="project" value="TreeGrafter"/>
</dbReference>
<dbReference type="GO" id="GO:0031543">
    <property type="term" value="F:peptidyl-proline dioxygenase activity"/>
    <property type="evidence" value="ECO:0007669"/>
    <property type="project" value="TreeGrafter"/>
</dbReference>
<dbReference type="InterPro" id="IPR006620">
    <property type="entry name" value="Pro_4_hyd_alph"/>
</dbReference>
<feature type="domain" description="Fe2OG dioxygenase" evidence="7">
    <location>
        <begin position="147"/>
        <end position="241"/>
    </location>
</feature>
<keyword evidence="3" id="KW-0847">Vitamin C</keyword>
<dbReference type="Pfam" id="PF13640">
    <property type="entry name" value="2OG-FeII_Oxy_3"/>
    <property type="match status" value="1"/>
</dbReference>
<dbReference type="InterPro" id="IPR044862">
    <property type="entry name" value="Pro_4_hyd_alph_FE2OG_OXY"/>
</dbReference>
<proteinExistence type="predicted"/>
<dbReference type="InterPro" id="IPR005123">
    <property type="entry name" value="Oxoglu/Fe-dep_dioxygenase_dom"/>
</dbReference>
<keyword evidence="5" id="KW-0560">Oxidoreductase</keyword>
<comment type="cofactor">
    <cofactor evidence="1">
        <name>L-ascorbate</name>
        <dbReference type="ChEBI" id="CHEBI:38290"/>
    </cofactor>
</comment>
<keyword evidence="6" id="KW-0408">Iron</keyword>
<evidence type="ECO:0000313" key="9">
    <source>
        <dbReference type="Proteomes" id="UP000000546"/>
    </source>
</evidence>
<evidence type="ECO:0000256" key="6">
    <source>
        <dbReference type="ARBA" id="ARBA00023004"/>
    </source>
</evidence>
<dbReference type="GO" id="GO:0008198">
    <property type="term" value="F:ferrous iron binding"/>
    <property type="evidence" value="ECO:0007669"/>
    <property type="project" value="TreeGrafter"/>
</dbReference>
<keyword evidence="2" id="KW-0479">Metal-binding</keyword>
<sequence length="252" mass="28847">MTKIISNLDVTKLVVDNPIGKDNPPLLSVHLSTHDDQPLPTQHLLQSSDFEVNWENKLTDSQLDKLVDSGWLIIDNVFEQKALLALQAESGFIKYRDAQLTAGIRISDIRGDKIRWITKDFFAGFYYLQSINALATLFNQSLFTGIRHSEAHYAYYPVGFGYQWHSDNPAGRDERVISAVFYLNDEWTPSDGGTLEIVDKYGVHHNVMPVANRLVIFDSDLQHQVQIAHRQRYSIATWMRRDGLVPFIEDII</sequence>
<dbReference type="AlphaFoldDB" id="Q4FU85"/>
<organism evidence="8 9">
    <name type="scientific">Psychrobacter arcticus (strain DSM 17307 / VKM B-2377 / 273-4)</name>
    <dbReference type="NCBI Taxonomy" id="259536"/>
    <lineage>
        <taxon>Bacteria</taxon>
        <taxon>Pseudomonadati</taxon>
        <taxon>Pseudomonadota</taxon>
        <taxon>Gammaproteobacteria</taxon>
        <taxon>Moraxellales</taxon>
        <taxon>Moraxellaceae</taxon>
        <taxon>Psychrobacter</taxon>
    </lineage>
</organism>
<dbReference type="SMART" id="SM00702">
    <property type="entry name" value="P4Hc"/>
    <property type="match status" value="1"/>
</dbReference>
<evidence type="ECO:0000256" key="3">
    <source>
        <dbReference type="ARBA" id="ARBA00022896"/>
    </source>
</evidence>
<keyword evidence="4" id="KW-0223">Dioxygenase</keyword>
<dbReference type="HOGENOM" id="CLU_022206_1_0_6"/>
<name>Q4FU85_PSYA2</name>
<dbReference type="RefSeq" id="WP_011279852.1">
    <property type="nucleotide sequence ID" value="NC_007204.1"/>
</dbReference>
<dbReference type="EMBL" id="CP000082">
    <property type="protein sequence ID" value="AAZ18423.1"/>
    <property type="molecule type" value="Genomic_DNA"/>
</dbReference>
<dbReference type="STRING" id="259536.Psyc_0562"/>
<dbReference type="PANTHER" id="PTHR12907:SF26">
    <property type="entry name" value="HIF PROLYL HYDROXYLASE, ISOFORM C"/>
    <property type="match status" value="1"/>
</dbReference>
<dbReference type="Proteomes" id="UP000000546">
    <property type="component" value="Chromosome"/>
</dbReference>
<dbReference type="InterPro" id="IPR051559">
    <property type="entry name" value="HIF_prolyl_hydroxylases"/>
</dbReference>
<evidence type="ECO:0000313" key="8">
    <source>
        <dbReference type="EMBL" id="AAZ18423.1"/>
    </source>
</evidence>
<dbReference type="PANTHER" id="PTHR12907">
    <property type="entry name" value="EGL NINE HOMOLOG-RELATED"/>
    <property type="match status" value="1"/>
</dbReference>
<dbReference type="SUPFAM" id="SSF51197">
    <property type="entry name" value="Clavaminate synthase-like"/>
    <property type="match status" value="1"/>
</dbReference>
<gene>
    <name evidence="8" type="ordered locus">Psyc_0562</name>
</gene>
<dbReference type="OrthoDB" id="9783171at2"/>
<dbReference type="Gene3D" id="2.60.120.620">
    <property type="entry name" value="q2cbj1_9rhob like domain"/>
    <property type="match status" value="1"/>
</dbReference>
<dbReference type="KEGG" id="par:Psyc_0562"/>
<dbReference type="SMR" id="Q4FU85"/>
<evidence type="ECO:0000256" key="5">
    <source>
        <dbReference type="ARBA" id="ARBA00023002"/>
    </source>
</evidence>
<protein>
    <submittedName>
        <fullName evidence="8">Possible oxygenase</fullName>
    </submittedName>
</protein>
<accession>Q4FU85</accession>
<dbReference type="PROSITE" id="PS51471">
    <property type="entry name" value="FE2OG_OXY"/>
    <property type="match status" value="1"/>
</dbReference>
<dbReference type="eggNOG" id="COG3751">
    <property type="taxonomic scope" value="Bacteria"/>
</dbReference>
<evidence type="ECO:0000256" key="1">
    <source>
        <dbReference type="ARBA" id="ARBA00001961"/>
    </source>
</evidence>
<keyword evidence="9" id="KW-1185">Reference proteome</keyword>
<evidence type="ECO:0000256" key="4">
    <source>
        <dbReference type="ARBA" id="ARBA00022964"/>
    </source>
</evidence>
<dbReference type="GO" id="GO:0031418">
    <property type="term" value="F:L-ascorbic acid binding"/>
    <property type="evidence" value="ECO:0007669"/>
    <property type="project" value="UniProtKB-KW"/>
</dbReference>
<reference evidence="8 9" key="1">
    <citation type="journal article" date="2010" name="Appl. Environ. Microbiol.">
        <title>The genome sequence of Psychrobacter arcticus 273-4, a psychroactive Siberian permafrost bacterium, reveals mechanisms for adaptation to low-temperature growth.</title>
        <authorList>
            <person name="Ayala-del-Rio H.L."/>
            <person name="Chain P.S."/>
            <person name="Grzymski J.J."/>
            <person name="Ponder M.A."/>
            <person name="Ivanova N."/>
            <person name="Bergholz P.W."/>
            <person name="Di Bartolo G."/>
            <person name="Hauser L."/>
            <person name="Land M."/>
            <person name="Bakermans C."/>
            <person name="Rodrigues D."/>
            <person name="Klappenbach J."/>
            <person name="Zarka D."/>
            <person name="Larimer F."/>
            <person name="Richardson P."/>
            <person name="Murray A."/>
            <person name="Thomashow M."/>
            <person name="Tiedje J.M."/>
        </authorList>
    </citation>
    <scope>NUCLEOTIDE SEQUENCE [LARGE SCALE GENOMIC DNA]</scope>
    <source>
        <strain evidence="9">DSM 17307 / VKM B-2377 / 273-4</strain>
    </source>
</reference>